<name>A0A7J9I7X0_9ROSI</name>
<protein>
    <submittedName>
        <fullName evidence="1">Uncharacterized protein</fullName>
    </submittedName>
</protein>
<proteinExistence type="predicted"/>
<sequence>MPKSGQREIHRMLTTLTSMVPQPFLESENLR</sequence>
<reference evidence="1 2" key="1">
    <citation type="journal article" date="2019" name="Genome Biol. Evol.">
        <title>Insights into the evolution of the New World diploid cottons (Gossypium, subgenus Houzingenia) based on genome sequencing.</title>
        <authorList>
            <person name="Grover C.E."/>
            <person name="Arick M.A. 2nd"/>
            <person name="Thrash A."/>
            <person name="Conover J.L."/>
            <person name="Sanders W.S."/>
            <person name="Peterson D.G."/>
            <person name="Frelichowski J.E."/>
            <person name="Scheffler J.A."/>
            <person name="Scheffler B.E."/>
            <person name="Wendel J.F."/>
        </authorList>
    </citation>
    <scope>NUCLEOTIDE SEQUENCE [LARGE SCALE GENOMIC DNA]</scope>
    <source>
        <strain evidence="1">0</strain>
        <tissue evidence="1">Leaf</tissue>
    </source>
</reference>
<comment type="caution">
    <text evidence="1">The sequence shown here is derived from an EMBL/GenBank/DDBJ whole genome shotgun (WGS) entry which is preliminary data.</text>
</comment>
<keyword evidence="2" id="KW-1185">Reference proteome</keyword>
<organism evidence="1 2">
    <name type="scientific">Gossypium harknessii</name>
    <dbReference type="NCBI Taxonomy" id="34285"/>
    <lineage>
        <taxon>Eukaryota</taxon>
        <taxon>Viridiplantae</taxon>
        <taxon>Streptophyta</taxon>
        <taxon>Embryophyta</taxon>
        <taxon>Tracheophyta</taxon>
        <taxon>Spermatophyta</taxon>
        <taxon>Magnoliopsida</taxon>
        <taxon>eudicotyledons</taxon>
        <taxon>Gunneridae</taxon>
        <taxon>Pentapetalae</taxon>
        <taxon>rosids</taxon>
        <taxon>malvids</taxon>
        <taxon>Malvales</taxon>
        <taxon>Malvaceae</taxon>
        <taxon>Malvoideae</taxon>
        <taxon>Gossypium</taxon>
    </lineage>
</organism>
<dbReference type="EMBL" id="JABFAD010231794">
    <property type="protein sequence ID" value="MBA0818216.1"/>
    <property type="molecule type" value="Genomic_DNA"/>
</dbReference>
<gene>
    <name evidence="1" type="ORF">Gohar_021383</name>
</gene>
<dbReference type="AlphaFoldDB" id="A0A7J9I7X0"/>
<evidence type="ECO:0000313" key="2">
    <source>
        <dbReference type="Proteomes" id="UP000593560"/>
    </source>
</evidence>
<dbReference type="Proteomes" id="UP000593560">
    <property type="component" value="Unassembled WGS sequence"/>
</dbReference>
<evidence type="ECO:0000313" key="1">
    <source>
        <dbReference type="EMBL" id="MBA0818216.1"/>
    </source>
</evidence>
<accession>A0A7J9I7X0</accession>
<dbReference type="OrthoDB" id="1430424at2759"/>